<name>A0ABY4MCW5_9ACTN</name>
<gene>
    <name evidence="1" type="ORF">K9S39_30500</name>
</gene>
<dbReference type="RefSeq" id="WP_248866527.1">
    <property type="nucleotide sequence ID" value="NZ_CP086322.1"/>
</dbReference>
<accession>A0ABY4MCW5</accession>
<proteinExistence type="predicted"/>
<reference evidence="1" key="1">
    <citation type="submission" date="2021-10" db="EMBL/GenBank/DDBJ databases">
        <title>Streptomyces nigrumlapis sp.nov.,an antimicrobial producing actinobacterium isolated from Black Gobi rocks.</title>
        <authorList>
            <person name="Wen Y."/>
            <person name="Zhang W."/>
            <person name="Liu X.G."/>
        </authorList>
    </citation>
    <scope>NUCLEOTIDE SEQUENCE</scope>
    <source>
        <strain evidence="1">ST13-2-2</strain>
    </source>
</reference>
<dbReference type="Proteomes" id="UP000830115">
    <property type="component" value="Chromosome"/>
</dbReference>
<evidence type="ECO:0000313" key="2">
    <source>
        <dbReference type="Proteomes" id="UP000830115"/>
    </source>
</evidence>
<keyword evidence="2" id="KW-1185">Reference proteome</keyword>
<dbReference type="EMBL" id="CP086322">
    <property type="protein sequence ID" value="UQA95614.1"/>
    <property type="molecule type" value="Genomic_DNA"/>
</dbReference>
<evidence type="ECO:0000313" key="1">
    <source>
        <dbReference type="EMBL" id="UQA95614.1"/>
    </source>
</evidence>
<organism evidence="1 2">
    <name type="scientific">Streptomyces halobius</name>
    <dbReference type="NCBI Taxonomy" id="2879846"/>
    <lineage>
        <taxon>Bacteria</taxon>
        <taxon>Bacillati</taxon>
        <taxon>Actinomycetota</taxon>
        <taxon>Actinomycetes</taxon>
        <taxon>Kitasatosporales</taxon>
        <taxon>Streptomycetaceae</taxon>
        <taxon>Streptomyces</taxon>
    </lineage>
</organism>
<sequence length="241" mass="26981">MMTASEVDIVVPVRVGATNEQLRYALRSWAANVPHRHVWIVGHLPTWVRDVRHIPTDQDGTKYQNTTLGVRAACLNQGVSETFLLCNDDFFVMAPQPDGVPVLHRGPVSRVEAYYAGRVQRPGRYLRGLRATRDLLVSLGHENPLSYELHVPLPVEKTGMLKALDVCRRLDVVHKRTAYGVLNNIGGAEIRDVKVLNRSPKFDQDSVFLSTMPDSFAHGQVGQFIRRSFPRACPYEAGGRS</sequence>
<protein>
    <submittedName>
        <fullName evidence="1">Uncharacterized protein</fullName>
    </submittedName>
</protein>